<dbReference type="Proteomes" id="UP001292094">
    <property type="component" value="Unassembled WGS sequence"/>
</dbReference>
<dbReference type="InterPro" id="IPR006816">
    <property type="entry name" value="ELMO_dom"/>
</dbReference>
<feature type="domain" description="ELMO" evidence="1">
    <location>
        <begin position="142"/>
        <end position="298"/>
    </location>
</feature>
<protein>
    <recommendedName>
        <fullName evidence="1">ELMO domain-containing protein</fullName>
    </recommendedName>
</protein>
<sequence length="314" mass="37217">MRLSIGILSMIWNSLYWWMRPLVKWLLRRTTKLCELQRICYGEYRGAQRTCGVEYSLLQSRVPEIQKCMKYTDSKCQERSLNHDYICYAAFTIVKIKKINTQVHKKFCNTLTECMTQIWGYRQLMADVEVMRRQSYSAENPDHEEKLLRLWTALVPDDPLEARVTKQWTSIGFQGSDPQTDFRGMGILGLENLLFFAEQYTSAARHVLSRSQHPIYGYSFAIFGINVTAMACDLLKSGEAKIHFYNASKRFPTLHNFHQFYCYLFFSFDELWRMEKPQNMMEFSRIRDKFEAQVKLKLKNPMAYFQCNFVLENV</sequence>
<reference evidence="2" key="1">
    <citation type="submission" date="2023-11" db="EMBL/GenBank/DDBJ databases">
        <title>Genome assemblies of two species of porcelain crab, Petrolisthes cinctipes and Petrolisthes manimaculis (Anomura: Porcellanidae).</title>
        <authorList>
            <person name="Angst P."/>
        </authorList>
    </citation>
    <scope>NUCLEOTIDE SEQUENCE</scope>
    <source>
        <strain evidence="2">PB745_02</strain>
        <tissue evidence="2">Gill</tissue>
    </source>
</reference>
<evidence type="ECO:0000259" key="1">
    <source>
        <dbReference type="PROSITE" id="PS51335"/>
    </source>
</evidence>
<keyword evidence="3" id="KW-1185">Reference proteome</keyword>
<comment type="caution">
    <text evidence="2">The sequence shown here is derived from an EMBL/GenBank/DDBJ whole genome shotgun (WGS) entry which is preliminary data.</text>
</comment>
<dbReference type="Pfam" id="PF04727">
    <property type="entry name" value="ELMO_CED12"/>
    <property type="match status" value="1"/>
</dbReference>
<accession>A0AAE1QIT5</accession>
<dbReference type="AlphaFoldDB" id="A0AAE1QIT5"/>
<dbReference type="PANTHER" id="PTHR12771:SF51">
    <property type="entry name" value="LD01482P"/>
    <property type="match status" value="1"/>
</dbReference>
<organism evidence="2 3">
    <name type="scientific">Petrolisthes manimaculis</name>
    <dbReference type="NCBI Taxonomy" id="1843537"/>
    <lineage>
        <taxon>Eukaryota</taxon>
        <taxon>Metazoa</taxon>
        <taxon>Ecdysozoa</taxon>
        <taxon>Arthropoda</taxon>
        <taxon>Crustacea</taxon>
        <taxon>Multicrustacea</taxon>
        <taxon>Malacostraca</taxon>
        <taxon>Eumalacostraca</taxon>
        <taxon>Eucarida</taxon>
        <taxon>Decapoda</taxon>
        <taxon>Pleocyemata</taxon>
        <taxon>Anomura</taxon>
        <taxon>Galatheoidea</taxon>
        <taxon>Porcellanidae</taxon>
        <taxon>Petrolisthes</taxon>
    </lineage>
</organism>
<dbReference type="PANTHER" id="PTHR12771">
    <property type="entry name" value="ENGULFMENT AND CELL MOTILITY"/>
    <property type="match status" value="1"/>
</dbReference>
<evidence type="ECO:0000313" key="2">
    <source>
        <dbReference type="EMBL" id="KAK4327160.1"/>
    </source>
</evidence>
<dbReference type="InterPro" id="IPR050868">
    <property type="entry name" value="ELMO_domain-containing"/>
</dbReference>
<proteinExistence type="predicted"/>
<dbReference type="PROSITE" id="PS51335">
    <property type="entry name" value="ELMO"/>
    <property type="match status" value="1"/>
</dbReference>
<evidence type="ECO:0000313" key="3">
    <source>
        <dbReference type="Proteomes" id="UP001292094"/>
    </source>
</evidence>
<gene>
    <name evidence="2" type="ORF">Pmani_002389</name>
</gene>
<dbReference type="GO" id="GO:0005096">
    <property type="term" value="F:GTPase activator activity"/>
    <property type="evidence" value="ECO:0007669"/>
    <property type="project" value="TreeGrafter"/>
</dbReference>
<name>A0AAE1QIT5_9EUCA</name>
<dbReference type="EMBL" id="JAWZYT010000168">
    <property type="protein sequence ID" value="KAK4327160.1"/>
    <property type="molecule type" value="Genomic_DNA"/>
</dbReference>